<dbReference type="HAMAP" id="MF_01270">
    <property type="entry name" value="AnhMurNAc_kinase"/>
    <property type="match status" value="1"/>
</dbReference>
<comment type="similarity">
    <text evidence="1">Belongs to the anhydro-N-acetylmuramic acid kinase family.</text>
</comment>
<dbReference type="GO" id="GO:0097175">
    <property type="term" value="P:1,6-anhydro-N-acetyl-beta-muramic acid catabolic process"/>
    <property type="evidence" value="ECO:0007669"/>
    <property type="project" value="UniProtKB-UniRule"/>
</dbReference>
<gene>
    <name evidence="1" type="primary">anmK</name>
    <name evidence="2" type="ORF">EPV75_02245</name>
</gene>
<evidence type="ECO:0000313" key="2">
    <source>
        <dbReference type="EMBL" id="QAB16400.1"/>
    </source>
</evidence>
<keyword evidence="1 2" id="KW-0808">Transferase</keyword>
<proteinExistence type="inferred from homology"/>
<dbReference type="InterPro" id="IPR043129">
    <property type="entry name" value="ATPase_NBD"/>
</dbReference>
<dbReference type="GO" id="GO:0016301">
    <property type="term" value="F:kinase activity"/>
    <property type="evidence" value="ECO:0007669"/>
    <property type="project" value="UniProtKB-KW"/>
</dbReference>
<sequence>MDGLYIGLMSGTSLDGIDAALVEFSDGNIALKGFLTYPYPQALQQALNQLNEQPQASLKSLCQLEHDVAMQFTQATQALLEQTGTASKTVTAIGSHGQTVFHAPDIPMSLQIGHPAFIAKQTAVTTVADFRIDDLANGGQGAPLAPAFHRTLFAHTERLAVINIGGIANISYLSPSDTLGFDTGPGNGLMDDICRQHFGCDYDANGQLAAQTEPDNRLLAQLLTDDYFAQPAPKTTGKDYFNQAWLNRQLTSFSSEQPTPKALLSTLNQLTVETLIQGLKTLPEPPTEVLICGGGAENQTLLNRLQHSLRYPVKTTADYGIHPHAMEAMMCAWLAQQRLLNRPIPLASITGAKRDSILGGIWHA</sequence>
<dbReference type="CDD" id="cd24050">
    <property type="entry name" value="ASKHA_NBD_ANMK"/>
    <property type="match status" value="1"/>
</dbReference>
<feature type="binding site" evidence="1">
    <location>
        <begin position="11"/>
        <end position="18"/>
    </location>
    <ligand>
        <name>ATP</name>
        <dbReference type="ChEBI" id="CHEBI:30616"/>
    </ligand>
</feature>
<dbReference type="UniPathway" id="UPA00343"/>
<comment type="pathway">
    <text evidence="1">Amino-sugar metabolism; 1,6-anhydro-N-acetylmuramate degradation.</text>
</comment>
<dbReference type="Pfam" id="PF03702">
    <property type="entry name" value="AnmK"/>
    <property type="match status" value="1"/>
</dbReference>
<dbReference type="KEGG" id="htr:EPV75_02245"/>
<dbReference type="GO" id="GO:0009254">
    <property type="term" value="P:peptidoglycan turnover"/>
    <property type="evidence" value="ECO:0007669"/>
    <property type="project" value="UniProtKB-UniRule"/>
</dbReference>
<keyword evidence="3" id="KW-1185">Reference proteome</keyword>
<dbReference type="PANTHER" id="PTHR30605">
    <property type="entry name" value="ANHYDRO-N-ACETYLMURAMIC ACID KINASE"/>
    <property type="match status" value="1"/>
</dbReference>
<comment type="catalytic activity">
    <reaction evidence="1">
        <text>1,6-anhydro-N-acetyl-beta-muramate + ATP + H2O = N-acetyl-D-muramate 6-phosphate + ADP + H(+)</text>
        <dbReference type="Rhea" id="RHEA:24952"/>
        <dbReference type="ChEBI" id="CHEBI:15377"/>
        <dbReference type="ChEBI" id="CHEBI:15378"/>
        <dbReference type="ChEBI" id="CHEBI:30616"/>
        <dbReference type="ChEBI" id="CHEBI:58690"/>
        <dbReference type="ChEBI" id="CHEBI:58722"/>
        <dbReference type="ChEBI" id="CHEBI:456216"/>
        <dbReference type="EC" id="2.7.1.170"/>
    </reaction>
</comment>
<evidence type="ECO:0000313" key="3">
    <source>
        <dbReference type="Proteomes" id="UP000285478"/>
    </source>
</evidence>
<comment type="pathway">
    <text evidence="1">Cell wall biogenesis; peptidoglycan recycling.</text>
</comment>
<keyword evidence="1" id="KW-0119">Carbohydrate metabolism</keyword>
<keyword evidence="1" id="KW-0067">ATP-binding</keyword>
<dbReference type="Gene3D" id="3.30.420.40">
    <property type="match status" value="2"/>
</dbReference>
<reference evidence="2 3" key="1">
    <citation type="journal article" date="2018" name="Environ. Microbiol.">
        <title>Genomes of ubiquitous marine and hypersaline Hydrogenovibrio, Thiomicrorhabdus and Thiomicrospira spp. encode a diversity of mechanisms to sustain chemolithoautotrophy in heterogeneous environments.</title>
        <authorList>
            <person name="Scott K.M."/>
            <person name="Williams J."/>
            <person name="Porter C.M.B."/>
            <person name="Russel S."/>
            <person name="Harmer T.L."/>
            <person name="Paul J.H."/>
            <person name="Antonen K.M."/>
            <person name="Bridges M.K."/>
            <person name="Camper G.J."/>
            <person name="Campla C.K."/>
            <person name="Casella L.G."/>
            <person name="Chase E."/>
            <person name="Conrad J.W."/>
            <person name="Cruz M.C."/>
            <person name="Dunlap D.S."/>
            <person name="Duran L."/>
            <person name="Fahsbender E.M."/>
            <person name="Goldsmith D.B."/>
            <person name="Keeley R.F."/>
            <person name="Kondoff M.R."/>
            <person name="Kussy B.I."/>
            <person name="Lane M.K."/>
            <person name="Lawler S."/>
            <person name="Leigh B.A."/>
            <person name="Lewis C."/>
            <person name="Lostal L.M."/>
            <person name="Marking D."/>
            <person name="Mancera P.A."/>
            <person name="McClenthan E.C."/>
            <person name="McIntyre E.A."/>
            <person name="Mine J.A."/>
            <person name="Modi S."/>
            <person name="Moore B.D."/>
            <person name="Morgan W.A."/>
            <person name="Nelson K.M."/>
            <person name="Nguyen K.N."/>
            <person name="Ogburn N."/>
            <person name="Parrino D.G."/>
            <person name="Pedapudi A.D."/>
            <person name="Pelham R.P."/>
            <person name="Preece A.M."/>
            <person name="Rampersad E.A."/>
            <person name="Richardson J.C."/>
            <person name="Rodgers C.M."/>
            <person name="Schaffer B.L."/>
            <person name="Sheridan N.E."/>
            <person name="Solone M.R."/>
            <person name="Staley Z.R."/>
            <person name="Tabuchi M."/>
            <person name="Waide R.J."/>
            <person name="Wanjugi P.W."/>
            <person name="Young S."/>
            <person name="Clum A."/>
            <person name="Daum C."/>
            <person name="Huntemann M."/>
            <person name="Ivanova N."/>
            <person name="Kyrpides N."/>
            <person name="Mikhailova N."/>
            <person name="Palaniappan K."/>
            <person name="Pillay M."/>
            <person name="Reddy T.B.K."/>
            <person name="Shapiro N."/>
            <person name="Stamatis D."/>
            <person name="Varghese N."/>
            <person name="Woyke T."/>
            <person name="Boden R."/>
            <person name="Freyermuth S.K."/>
            <person name="Kerfeld C.A."/>
        </authorList>
    </citation>
    <scope>NUCLEOTIDE SEQUENCE [LARGE SCALE GENOMIC DNA]</scope>
    <source>
        <strain evidence="2 3">JR-2</strain>
    </source>
</reference>
<keyword evidence="1" id="KW-0547">Nucleotide-binding</keyword>
<evidence type="ECO:0000256" key="1">
    <source>
        <dbReference type="HAMAP-Rule" id="MF_01270"/>
    </source>
</evidence>
<dbReference type="NCBIfam" id="NF007139">
    <property type="entry name" value="PRK09585.1-3"/>
    <property type="match status" value="1"/>
</dbReference>
<keyword evidence="1 2" id="KW-0418">Kinase</keyword>
<dbReference type="InterPro" id="IPR005338">
    <property type="entry name" value="Anhydro_N_Ac-Mur_kinase"/>
</dbReference>
<dbReference type="UniPathway" id="UPA00544"/>
<dbReference type="GO" id="GO:0016773">
    <property type="term" value="F:phosphotransferase activity, alcohol group as acceptor"/>
    <property type="evidence" value="ECO:0007669"/>
    <property type="project" value="UniProtKB-UniRule"/>
</dbReference>
<dbReference type="GO" id="GO:0006040">
    <property type="term" value="P:amino sugar metabolic process"/>
    <property type="evidence" value="ECO:0007669"/>
    <property type="project" value="InterPro"/>
</dbReference>
<organism evidence="2 3">
    <name type="scientific">Hydrogenovibrio thermophilus</name>
    <dbReference type="NCBI Taxonomy" id="265883"/>
    <lineage>
        <taxon>Bacteria</taxon>
        <taxon>Pseudomonadati</taxon>
        <taxon>Pseudomonadota</taxon>
        <taxon>Gammaproteobacteria</taxon>
        <taxon>Thiotrichales</taxon>
        <taxon>Piscirickettsiaceae</taxon>
        <taxon>Hydrogenovibrio</taxon>
    </lineage>
</organism>
<dbReference type="SUPFAM" id="SSF53067">
    <property type="entry name" value="Actin-like ATPase domain"/>
    <property type="match status" value="1"/>
</dbReference>
<dbReference type="Proteomes" id="UP000285478">
    <property type="component" value="Chromosome"/>
</dbReference>
<comment type="function">
    <text evidence="1">Catalyzes the specific phosphorylation of 1,6-anhydro-N-acetylmuramic acid (anhMurNAc) with the simultaneous cleavage of the 1,6-anhydro ring, generating MurNAc-6-P. Is required for the utilization of anhMurNAc either imported from the medium or derived from its own cell wall murein, and thus plays a role in cell wall recycling.</text>
</comment>
<dbReference type="EMBL" id="CP035033">
    <property type="protein sequence ID" value="QAB16400.1"/>
    <property type="molecule type" value="Genomic_DNA"/>
</dbReference>
<dbReference type="GO" id="GO:0005524">
    <property type="term" value="F:ATP binding"/>
    <property type="evidence" value="ECO:0007669"/>
    <property type="project" value="UniProtKB-UniRule"/>
</dbReference>
<dbReference type="PANTHER" id="PTHR30605:SF0">
    <property type="entry name" value="ANHYDRO-N-ACETYLMURAMIC ACID KINASE"/>
    <property type="match status" value="1"/>
</dbReference>
<accession>A0A410H6F9</accession>
<name>A0A410H6F9_9GAMM</name>
<dbReference type="AlphaFoldDB" id="A0A410H6F9"/>
<protein>
    <recommendedName>
        <fullName evidence="1">Anhydro-N-acetylmuramic acid kinase</fullName>
        <ecNumber evidence="1">2.7.1.170</ecNumber>
    </recommendedName>
    <alternativeName>
        <fullName evidence="1">AnhMurNAc kinase</fullName>
    </alternativeName>
</protein>
<dbReference type="EC" id="2.7.1.170" evidence="1"/>